<dbReference type="Pfam" id="PF09587">
    <property type="entry name" value="PGA_cap"/>
    <property type="match status" value="2"/>
</dbReference>
<name>A0A3G9IVG8_9ACTN</name>
<dbReference type="InterPro" id="IPR052169">
    <property type="entry name" value="CW_Biosynth-Accessory"/>
</dbReference>
<sequence>MFFGNTYFGRHINEWSQASPLRYAYPFSRLNEFNRKRYDAWFTGLECPTVAGLNLTAAQEEATLTFNCNPAYLKEAAHWFTAFSLANNHSGNQGDPGVEETRRRLGSAGIQYWGDPDPRRLNDICEVVALPVKVRMTDHTTTTGSLPIALCGYAWVFRIPSPESVALMTKYAALMPTIAMPHGGTEYDPKPDQLKTNLYHSMIDAGADAVIDDHPHWVQTSEAYKGRLIVYGMGNFLFDQQHDPERTRSAGINVRLDVDATHYSAAERANLQRWLKLGPTCATYHDDCLASARSEGLTKLKVTYRFGVVGTDDSDRITRPASQELQQSILQRLNWAATIAGLRAPYSGR</sequence>
<keyword evidence="4" id="KW-1185">Reference proteome</keyword>
<protein>
    <recommendedName>
        <fullName evidence="2">Capsule synthesis protein CapA domain-containing protein</fullName>
    </recommendedName>
</protein>
<accession>A0A3G9IVG8</accession>
<dbReference type="Proteomes" id="UP000271573">
    <property type="component" value="Chromosome"/>
</dbReference>
<dbReference type="SUPFAM" id="SSF56300">
    <property type="entry name" value="Metallo-dependent phosphatases"/>
    <property type="match status" value="1"/>
</dbReference>
<comment type="similarity">
    <text evidence="1">Belongs to the CapA family.</text>
</comment>
<evidence type="ECO:0000313" key="4">
    <source>
        <dbReference type="Proteomes" id="UP000271573"/>
    </source>
</evidence>
<dbReference type="PANTHER" id="PTHR33393:SF13">
    <property type="entry name" value="PGA BIOSYNTHESIS PROTEIN CAPA"/>
    <property type="match status" value="1"/>
</dbReference>
<dbReference type="InterPro" id="IPR019079">
    <property type="entry name" value="Capsule_synth_CapA"/>
</dbReference>
<dbReference type="KEGG" id="nbe:Back2_05800"/>
<dbReference type="PANTHER" id="PTHR33393">
    <property type="entry name" value="POLYGLUTAMINE SYNTHESIS ACCESSORY PROTEIN RV0574C-RELATED"/>
    <property type="match status" value="1"/>
</dbReference>
<dbReference type="SMART" id="SM00854">
    <property type="entry name" value="PGA_cap"/>
    <property type="match status" value="1"/>
</dbReference>
<evidence type="ECO:0000313" key="3">
    <source>
        <dbReference type="EMBL" id="BBH16293.1"/>
    </source>
</evidence>
<dbReference type="AlphaFoldDB" id="A0A3G9IVG8"/>
<dbReference type="EMBL" id="AP019307">
    <property type="protein sequence ID" value="BBH16293.1"/>
    <property type="molecule type" value="Genomic_DNA"/>
</dbReference>
<feature type="domain" description="Capsule synthesis protein CapA" evidence="2">
    <location>
        <begin position="1"/>
        <end position="240"/>
    </location>
</feature>
<reference evidence="3 4" key="1">
    <citation type="submission" date="2018-11" db="EMBL/GenBank/DDBJ databases">
        <title>Complete genome sequence of Nocardioides baekrokdamisoli strain KCTC 39748.</title>
        <authorList>
            <person name="Kang S.W."/>
            <person name="Lee K.C."/>
            <person name="Kim K.K."/>
            <person name="Kim J.S."/>
            <person name="Kim D.S."/>
            <person name="Ko S.H."/>
            <person name="Yang S.H."/>
            <person name="Shin Y.K."/>
            <person name="Lee J.S."/>
        </authorList>
    </citation>
    <scope>NUCLEOTIDE SEQUENCE [LARGE SCALE GENOMIC DNA]</scope>
    <source>
        <strain evidence="3 4">KCTC 39748</strain>
    </source>
</reference>
<proteinExistence type="inferred from homology"/>
<dbReference type="InterPro" id="IPR029052">
    <property type="entry name" value="Metallo-depent_PP-like"/>
</dbReference>
<evidence type="ECO:0000256" key="1">
    <source>
        <dbReference type="ARBA" id="ARBA00005662"/>
    </source>
</evidence>
<evidence type="ECO:0000259" key="2">
    <source>
        <dbReference type="SMART" id="SM00854"/>
    </source>
</evidence>
<gene>
    <name evidence="3" type="ORF">Back2_05800</name>
</gene>
<organism evidence="3 4">
    <name type="scientific">Nocardioides baekrokdamisoli</name>
    <dbReference type="NCBI Taxonomy" id="1804624"/>
    <lineage>
        <taxon>Bacteria</taxon>
        <taxon>Bacillati</taxon>
        <taxon>Actinomycetota</taxon>
        <taxon>Actinomycetes</taxon>
        <taxon>Propionibacteriales</taxon>
        <taxon>Nocardioidaceae</taxon>
        <taxon>Nocardioides</taxon>
    </lineage>
</organism>